<dbReference type="AlphaFoldDB" id="A0AA37I2D5"/>
<dbReference type="SUPFAM" id="SSF53448">
    <property type="entry name" value="Nucleotide-diphospho-sugar transferases"/>
    <property type="match status" value="1"/>
</dbReference>
<dbReference type="Gene3D" id="3.90.550.10">
    <property type="entry name" value="Spore Coat Polysaccharide Biosynthesis Protein SpsA, Chain A"/>
    <property type="match status" value="1"/>
</dbReference>
<name>A0AA37I2D5_XYLRU</name>
<evidence type="ECO:0000313" key="3">
    <source>
        <dbReference type="EMBL" id="GJG33862.1"/>
    </source>
</evidence>
<keyword evidence="2 3" id="KW-0548">Nucleotidyltransferase</keyword>
<dbReference type="EMBL" id="BPTT01000001">
    <property type="protein sequence ID" value="GJG33862.1"/>
    <property type="molecule type" value="Genomic_DNA"/>
</dbReference>
<comment type="caution">
    <text evidence="3">The sequence shown here is derived from an EMBL/GenBank/DDBJ whole genome shotgun (WGS) entry which is preliminary data.</text>
</comment>
<dbReference type="InterPro" id="IPR029044">
    <property type="entry name" value="Nucleotide-diphossugar_trans"/>
</dbReference>
<dbReference type="Proteomes" id="UP000887097">
    <property type="component" value="Unassembled WGS sequence"/>
</dbReference>
<dbReference type="InterPro" id="IPR034683">
    <property type="entry name" value="IspD/TarI"/>
</dbReference>
<dbReference type="PANTHER" id="PTHR43015:SF1">
    <property type="entry name" value="D-RIBITOL-5-PHOSPHATE CYTIDYLYLTRANSFERASE"/>
    <property type="match status" value="1"/>
</dbReference>
<evidence type="ECO:0000256" key="2">
    <source>
        <dbReference type="ARBA" id="ARBA00022695"/>
    </source>
</evidence>
<evidence type="ECO:0000256" key="1">
    <source>
        <dbReference type="ARBA" id="ARBA00022679"/>
    </source>
</evidence>
<organism evidence="3 4">
    <name type="scientific">Xylanibacter ruminicola</name>
    <name type="common">Prevotella ruminicola</name>
    <dbReference type="NCBI Taxonomy" id="839"/>
    <lineage>
        <taxon>Bacteria</taxon>
        <taxon>Pseudomonadati</taxon>
        <taxon>Bacteroidota</taxon>
        <taxon>Bacteroidia</taxon>
        <taxon>Bacteroidales</taxon>
        <taxon>Prevotellaceae</taxon>
        <taxon>Xylanibacter</taxon>
    </lineage>
</organism>
<sequence length="259" mass="29265">MLGGKMISKNDDRNKSIKTMNIAIIIAGGSGNRMGQDIPKQFINVYDKPVLIYTLEGFQRHPMVDAIEVVCLDGWHGVLWAYAHQFNISKLKWVVSGGNTGQESIRNGVYNLEDKVSDNDIIIIHDGIRPLVDASVLTDVIQKAKQYGNAVTSLPYNEQIFIVNPEDKETTKEYIPREILRRVSTPQAYRFGRLDSAYHEAFEKEIGIYGSAYTNTMMVELGETLHFAAGSDKNIKLTTKDDLELFKGYLKVDKDTWLK</sequence>
<proteinExistence type="predicted"/>
<gene>
    <name evidence="3" type="primary">ispD_2</name>
    <name evidence="3" type="ORF">PRMUPPPA20_19710</name>
</gene>
<accession>A0AA37I2D5</accession>
<dbReference type="Pfam" id="PF01128">
    <property type="entry name" value="IspD"/>
    <property type="match status" value="1"/>
</dbReference>
<dbReference type="GO" id="GO:0005829">
    <property type="term" value="C:cytosol"/>
    <property type="evidence" value="ECO:0007669"/>
    <property type="project" value="TreeGrafter"/>
</dbReference>
<dbReference type="PANTHER" id="PTHR43015">
    <property type="entry name" value="D-RIBITOL-5-PHOSPHATE CYTIDYLYLTRANSFERASE"/>
    <property type="match status" value="1"/>
</dbReference>
<keyword evidence="1" id="KW-0808">Transferase</keyword>
<evidence type="ECO:0000313" key="4">
    <source>
        <dbReference type="Proteomes" id="UP000887097"/>
    </source>
</evidence>
<protein>
    <submittedName>
        <fullName evidence="3">2-C-methyl-D-erythritol 4-phosphate cytidylyltransferase</fullName>
    </submittedName>
</protein>
<reference evidence="3" key="1">
    <citation type="submission" date="2021-08" db="EMBL/GenBank/DDBJ databases">
        <title>Prevotella lacticifex sp. nov., isolated from rumen of cow.</title>
        <authorList>
            <person name="Shinkai T."/>
            <person name="Ikeyama N."/>
            <person name="Kumagai M."/>
            <person name="Ohmori H."/>
            <person name="Sakamoto M."/>
            <person name="Ohkuma M."/>
            <person name="Mitsumori M."/>
        </authorList>
    </citation>
    <scope>NUCLEOTIDE SEQUENCE</scope>
    <source>
        <strain evidence="3">JCM 8259</strain>
    </source>
</reference>
<dbReference type="GO" id="GO:0070567">
    <property type="term" value="F:cytidylyltransferase activity"/>
    <property type="evidence" value="ECO:0007669"/>
    <property type="project" value="InterPro"/>
</dbReference>
<dbReference type="CDD" id="cd02516">
    <property type="entry name" value="CDP-ME_synthetase"/>
    <property type="match status" value="1"/>
</dbReference>